<feature type="non-terminal residue" evidence="1">
    <location>
        <position position="1"/>
    </location>
</feature>
<dbReference type="EMBL" id="CAJVPQ010007017">
    <property type="protein sequence ID" value="CAG8692037.1"/>
    <property type="molecule type" value="Genomic_DNA"/>
</dbReference>
<accession>A0A9N9EUY8</accession>
<organism evidence="1 2">
    <name type="scientific">Funneliformis caledonium</name>
    <dbReference type="NCBI Taxonomy" id="1117310"/>
    <lineage>
        <taxon>Eukaryota</taxon>
        <taxon>Fungi</taxon>
        <taxon>Fungi incertae sedis</taxon>
        <taxon>Mucoromycota</taxon>
        <taxon>Glomeromycotina</taxon>
        <taxon>Glomeromycetes</taxon>
        <taxon>Glomerales</taxon>
        <taxon>Glomeraceae</taxon>
        <taxon>Funneliformis</taxon>
    </lineage>
</organism>
<protein>
    <submittedName>
        <fullName evidence="1">10498_t:CDS:1</fullName>
    </submittedName>
</protein>
<dbReference type="OrthoDB" id="2490748at2759"/>
<evidence type="ECO:0000313" key="1">
    <source>
        <dbReference type="EMBL" id="CAG8692037.1"/>
    </source>
</evidence>
<proteinExistence type="predicted"/>
<dbReference type="Proteomes" id="UP000789570">
    <property type="component" value="Unassembled WGS sequence"/>
</dbReference>
<name>A0A9N9EUY8_9GLOM</name>
<comment type="caution">
    <text evidence="1">The sequence shown here is derived from an EMBL/GenBank/DDBJ whole genome shotgun (WGS) entry which is preliminary data.</text>
</comment>
<evidence type="ECO:0000313" key="2">
    <source>
        <dbReference type="Proteomes" id="UP000789570"/>
    </source>
</evidence>
<keyword evidence="2" id="KW-1185">Reference proteome</keyword>
<dbReference type="AlphaFoldDB" id="A0A9N9EUY8"/>
<sequence length="105" mass="12061">DTNKSKLKKVHYYCDKCKGCLVDPRTEKKHNLRKNIRPRGIIKNIVLNRGFLNNPSQDILVNPLNDPIEVDTSSNNSDQIIKPIQPIENYSFLFKKLPKGESKGK</sequence>
<reference evidence="1" key="1">
    <citation type="submission" date="2021-06" db="EMBL/GenBank/DDBJ databases">
        <authorList>
            <person name="Kallberg Y."/>
            <person name="Tangrot J."/>
            <person name="Rosling A."/>
        </authorList>
    </citation>
    <scope>NUCLEOTIDE SEQUENCE</scope>
    <source>
        <strain evidence="1">UK204</strain>
    </source>
</reference>
<gene>
    <name evidence="1" type="ORF">FCALED_LOCUS13010</name>
</gene>